<dbReference type="HOGENOM" id="CLU_1396477_0_0_1"/>
<evidence type="ECO:0000313" key="3">
    <source>
        <dbReference type="Proteomes" id="UP000053424"/>
    </source>
</evidence>
<evidence type="ECO:0000313" key="2">
    <source>
        <dbReference type="EMBL" id="KIM48484.1"/>
    </source>
</evidence>
<gene>
    <name evidence="2" type="ORF">M413DRAFT_22972</name>
</gene>
<sequence>METAVGNSIQVSPSTQRITRIFRLSYFLLLPSPASLKRVCTKPQLKTLSFHSRQILSRTRSALVRSQSTTPPYAKALNMRSTFLNPPKSSNENWQQCHAPQAQPTGTDDPIRLAPIERKPSESVFEKDVCAAGCLETEFQGPSCTMYAGIYRSCARLTNGEDSHGTRGSNFDFFSSYTSELLRELFTDEEPETHS</sequence>
<dbReference type="Proteomes" id="UP000053424">
    <property type="component" value="Unassembled WGS sequence"/>
</dbReference>
<dbReference type="AlphaFoldDB" id="A0A0C3CWG0"/>
<feature type="region of interest" description="Disordered" evidence="1">
    <location>
        <begin position="85"/>
        <end position="110"/>
    </location>
</feature>
<proteinExistence type="predicted"/>
<reference evidence="3" key="2">
    <citation type="submission" date="2015-01" db="EMBL/GenBank/DDBJ databases">
        <title>Evolutionary Origins and Diversification of the Mycorrhizal Mutualists.</title>
        <authorList>
            <consortium name="DOE Joint Genome Institute"/>
            <consortium name="Mycorrhizal Genomics Consortium"/>
            <person name="Kohler A."/>
            <person name="Kuo A."/>
            <person name="Nagy L.G."/>
            <person name="Floudas D."/>
            <person name="Copeland A."/>
            <person name="Barry K.W."/>
            <person name="Cichocki N."/>
            <person name="Veneault-Fourrey C."/>
            <person name="LaButti K."/>
            <person name="Lindquist E.A."/>
            <person name="Lipzen A."/>
            <person name="Lundell T."/>
            <person name="Morin E."/>
            <person name="Murat C."/>
            <person name="Riley R."/>
            <person name="Ohm R."/>
            <person name="Sun H."/>
            <person name="Tunlid A."/>
            <person name="Henrissat B."/>
            <person name="Grigoriev I.V."/>
            <person name="Hibbett D.S."/>
            <person name="Martin F."/>
        </authorList>
    </citation>
    <scope>NUCLEOTIDE SEQUENCE [LARGE SCALE GENOMIC DNA]</scope>
    <source>
        <strain evidence="3">h7</strain>
    </source>
</reference>
<dbReference type="EMBL" id="KN831769">
    <property type="protein sequence ID" value="KIM48484.1"/>
    <property type="molecule type" value="Genomic_DNA"/>
</dbReference>
<evidence type="ECO:0000256" key="1">
    <source>
        <dbReference type="SAM" id="MobiDB-lite"/>
    </source>
</evidence>
<name>A0A0C3CWG0_HEBCY</name>
<reference evidence="2 3" key="1">
    <citation type="submission" date="2014-04" db="EMBL/GenBank/DDBJ databases">
        <authorList>
            <consortium name="DOE Joint Genome Institute"/>
            <person name="Kuo A."/>
            <person name="Gay G."/>
            <person name="Dore J."/>
            <person name="Kohler A."/>
            <person name="Nagy L.G."/>
            <person name="Floudas D."/>
            <person name="Copeland A."/>
            <person name="Barry K.W."/>
            <person name="Cichocki N."/>
            <person name="Veneault-Fourrey C."/>
            <person name="LaButti K."/>
            <person name="Lindquist E.A."/>
            <person name="Lipzen A."/>
            <person name="Lundell T."/>
            <person name="Morin E."/>
            <person name="Murat C."/>
            <person name="Sun H."/>
            <person name="Tunlid A."/>
            <person name="Henrissat B."/>
            <person name="Grigoriev I.V."/>
            <person name="Hibbett D.S."/>
            <person name="Martin F."/>
            <person name="Nordberg H.P."/>
            <person name="Cantor M.N."/>
            <person name="Hua S.X."/>
        </authorList>
    </citation>
    <scope>NUCLEOTIDE SEQUENCE [LARGE SCALE GENOMIC DNA]</scope>
    <source>
        <strain evidence="3">h7</strain>
    </source>
</reference>
<feature type="compositionally biased region" description="Polar residues" evidence="1">
    <location>
        <begin position="85"/>
        <end position="106"/>
    </location>
</feature>
<organism evidence="2 3">
    <name type="scientific">Hebeloma cylindrosporum</name>
    <dbReference type="NCBI Taxonomy" id="76867"/>
    <lineage>
        <taxon>Eukaryota</taxon>
        <taxon>Fungi</taxon>
        <taxon>Dikarya</taxon>
        <taxon>Basidiomycota</taxon>
        <taxon>Agaricomycotina</taxon>
        <taxon>Agaricomycetes</taxon>
        <taxon>Agaricomycetidae</taxon>
        <taxon>Agaricales</taxon>
        <taxon>Agaricineae</taxon>
        <taxon>Hymenogastraceae</taxon>
        <taxon>Hebeloma</taxon>
    </lineage>
</organism>
<protein>
    <submittedName>
        <fullName evidence="2">Uncharacterized protein</fullName>
    </submittedName>
</protein>
<accession>A0A0C3CWG0</accession>
<keyword evidence="3" id="KW-1185">Reference proteome</keyword>